<evidence type="ECO:0000256" key="8">
    <source>
        <dbReference type="SAM" id="MobiDB-lite"/>
    </source>
</evidence>
<reference evidence="11 12" key="1">
    <citation type="journal article" date="2012" name="Science">
        <title>The Paleozoic origin of enzymatic lignin decomposition reconstructed from 31 fungal genomes.</title>
        <authorList>
            <person name="Floudas D."/>
            <person name="Binder M."/>
            <person name="Riley R."/>
            <person name="Barry K."/>
            <person name="Blanchette R.A."/>
            <person name="Henrissat B."/>
            <person name="Martinez A.T."/>
            <person name="Otillar R."/>
            <person name="Spatafora J.W."/>
            <person name="Yadav J.S."/>
            <person name="Aerts A."/>
            <person name="Benoit I."/>
            <person name="Boyd A."/>
            <person name="Carlson A."/>
            <person name="Copeland A."/>
            <person name="Coutinho P.M."/>
            <person name="de Vries R.P."/>
            <person name="Ferreira P."/>
            <person name="Findley K."/>
            <person name="Foster B."/>
            <person name="Gaskell J."/>
            <person name="Glotzer D."/>
            <person name="Gorecki P."/>
            <person name="Heitman J."/>
            <person name="Hesse C."/>
            <person name="Hori C."/>
            <person name="Igarashi K."/>
            <person name="Jurgens J.A."/>
            <person name="Kallen N."/>
            <person name="Kersten P."/>
            <person name="Kohler A."/>
            <person name="Kuees U."/>
            <person name="Kumar T.K.A."/>
            <person name="Kuo A."/>
            <person name="LaButti K."/>
            <person name="Larrondo L.F."/>
            <person name="Lindquist E."/>
            <person name="Ling A."/>
            <person name="Lombard V."/>
            <person name="Lucas S."/>
            <person name="Lundell T."/>
            <person name="Martin R."/>
            <person name="McLaughlin D.J."/>
            <person name="Morgenstern I."/>
            <person name="Morin E."/>
            <person name="Murat C."/>
            <person name="Nagy L.G."/>
            <person name="Nolan M."/>
            <person name="Ohm R.A."/>
            <person name="Patyshakuliyeva A."/>
            <person name="Rokas A."/>
            <person name="Ruiz-Duenas F.J."/>
            <person name="Sabat G."/>
            <person name="Salamov A."/>
            <person name="Samejima M."/>
            <person name="Schmutz J."/>
            <person name="Slot J.C."/>
            <person name="St John F."/>
            <person name="Stenlid J."/>
            <person name="Sun H."/>
            <person name="Sun S."/>
            <person name="Syed K."/>
            <person name="Tsang A."/>
            <person name="Wiebenga A."/>
            <person name="Young D."/>
            <person name="Pisabarro A."/>
            <person name="Eastwood D.C."/>
            <person name="Martin F."/>
            <person name="Cullen D."/>
            <person name="Grigoriev I.V."/>
            <person name="Hibbett D.S."/>
        </authorList>
    </citation>
    <scope>NUCLEOTIDE SEQUENCE</scope>
    <source>
        <strain evidence="12">FP-58527</strain>
    </source>
</reference>
<dbReference type="GO" id="GO:0000813">
    <property type="term" value="C:ESCRT I complex"/>
    <property type="evidence" value="ECO:0007669"/>
    <property type="project" value="TreeGrafter"/>
</dbReference>
<feature type="compositionally biased region" description="Pro residues" evidence="8">
    <location>
        <begin position="162"/>
        <end position="179"/>
    </location>
</feature>
<dbReference type="GO" id="GO:0072666">
    <property type="term" value="P:establishment of protein localization to vacuole"/>
    <property type="evidence" value="ECO:0007669"/>
    <property type="project" value="UniProtKB-ARBA"/>
</dbReference>
<keyword evidence="3 7" id="KW-0813">Transport</keyword>
<dbReference type="Gene3D" id="6.10.140.820">
    <property type="match status" value="1"/>
</dbReference>
<accession>S8ESV9</accession>
<feature type="domain" description="UEV" evidence="10">
    <location>
        <begin position="6"/>
        <end position="151"/>
    </location>
</feature>
<dbReference type="OrthoDB" id="306304at2759"/>
<protein>
    <recommendedName>
        <fullName evidence="13">UEV domain-containing protein</fullName>
    </recommendedName>
</protein>
<dbReference type="HOGENOM" id="CLU_017548_2_0_1"/>
<dbReference type="GO" id="GO:0043130">
    <property type="term" value="F:ubiquitin binding"/>
    <property type="evidence" value="ECO:0007669"/>
    <property type="project" value="TreeGrafter"/>
</dbReference>
<evidence type="ECO:0000259" key="9">
    <source>
        <dbReference type="PROSITE" id="PS51312"/>
    </source>
</evidence>
<dbReference type="AlphaFoldDB" id="S8ESV9"/>
<organism evidence="11 12">
    <name type="scientific">Fomitopsis schrenkii</name>
    <name type="common">Brown rot fungus</name>
    <dbReference type="NCBI Taxonomy" id="2126942"/>
    <lineage>
        <taxon>Eukaryota</taxon>
        <taxon>Fungi</taxon>
        <taxon>Dikarya</taxon>
        <taxon>Basidiomycota</taxon>
        <taxon>Agaricomycotina</taxon>
        <taxon>Agaricomycetes</taxon>
        <taxon>Polyporales</taxon>
        <taxon>Fomitopsis</taxon>
    </lineage>
</organism>
<dbReference type="InterPro" id="IPR052070">
    <property type="entry name" value="ESCRT-I_UEV_domain"/>
</dbReference>
<dbReference type="InterPro" id="IPR008883">
    <property type="entry name" value="UEV_N"/>
</dbReference>
<evidence type="ECO:0000256" key="2">
    <source>
        <dbReference type="ARBA" id="ARBA00009594"/>
    </source>
</evidence>
<sequence>MGSQENLTHKWLRQNIQPYTHRDTLFQHIDSTLARYPTIRPKTDVYTFDDGRTQLLLCLHGLLPIIFRGASYNIPIAVWLTREYPQQPPIAYVVPTSDMLVRPGPEMDVSGKCLIQYLLNWARKPEGCSLVALLEAMQSSFAQLPPVYSKPARAATQSAAPSRPPAGPDYTSRPPPPVPGTHAPTPSQTVSPSPIPAVSNDALPPLPAKPGTPAISPALASISRTPSLQSPAPAHAHNSALGILGNPALGMRPPPPIPPHSPMSSGVQAVSNSPIPPTYTLHAPGRPIDVSGGDPIPLSRAASSPVPPRHSSLDQRHAHPPPLPPQTGRPPLSSGQSPPPIPPLPPNSSGVPAMLPHGVYSLPVSPAGGVLPGGPHSVLPPPFVSPQPTADYVPPHYHRPPVAPSPAVVSPVAPIPSAHHIEPPDILDAEDLSAMQGVATGVSEAPAPPRPPNPELLRLHEQVHAKLQSELASLQQAMALDAERLRAHQADLLAGEPAVRDEMARLEAVRDVCRTVAERMRGVVDAGARNVAELRRKGDPEVDELVCSTTIVHNQLVNLVAEDNAIEDTIYHLHRALNSGRIDLEKFIRASSTTTRALAEEQFMKRALIEKIQAGLPQDDSGLRWTTPAEWR</sequence>
<dbReference type="EMBL" id="KE504122">
    <property type="protein sequence ID" value="EPT05999.1"/>
    <property type="molecule type" value="Genomic_DNA"/>
</dbReference>
<dbReference type="Proteomes" id="UP000015241">
    <property type="component" value="Unassembled WGS sequence"/>
</dbReference>
<dbReference type="eggNOG" id="KOG2391">
    <property type="taxonomic scope" value="Eukaryota"/>
</dbReference>
<evidence type="ECO:0000256" key="6">
    <source>
        <dbReference type="ARBA" id="ARBA00023054"/>
    </source>
</evidence>
<keyword evidence="5 7" id="KW-0653">Protein transport</keyword>
<dbReference type="InterPro" id="IPR017916">
    <property type="entry name" value="SB_dom"/>
</dbReference>
<dbReference type="GO" id="GO:0006886">
    <property type="term" value="P:intracellular protein transport"/>
    <property type="evidence" value="ECO:0007669"/>
    <property type="project" value="UniProtKB-ARBA"/>
</dbReference>
<dbReference type="InterPro" id="IPR037202">
    <property type="entry name" value="ESCRT_assembly_dom"/>
</dbReference>
<dbReference type="Pfam" id="PF09454">
    <property type="entry name" value="Vps23_core"/>
    <property type="match status" value="1"/>
</dbReference>
<dbReference type="Gene3D" id="3.10.110.10">
    <property type="entry name" value="Ubiquitin Conjugating Enzyme"/>
    <property type="match status" value="1"/>
</dbReference>
<evidence type="ECO:0000256" key="4">
    <source>
        <dbReference type="ARBA" id="ARBA00022753"/>
    </source>
</evidence>
<evidence type="ECO:0000313" key="12">
    <source>
        <dbReference type="Proteomes" id="UP000015241"/>
    </source>
</evidence>
<evidence type="ECO:0000256" key="3">
    <source>
        <dbReference type="ARBA" id="ARBA00022448"/>
    </source>
</evidence>
<dbReference type="PANTHER" id="PTHR23306">
    <property type="entry name" value="TUMOR SUSCEPTIBILITY GENE 101 PROTEIN-RELATED"/>
    <property type="match status" value="1"/>
</dbReference>
<feature type="compositionally biased region" description="Pro residues" evidence="8">
    <location>
        <begin position="337"/>
        <end position="346"/>
    </location>
</feature>
<dbReference type="PROSITE" id="PS51322">
    <property type="entry name" value="UEV"/>
    <property type="match status" value="1"/>
</dbReference>
<proteinExistence type="inferred from homology"/>
<dbReference type="CDD" id="cd11685">
    <property type="entry name" value="UEV_TSG101-like"/>
    <property type="match status" value="1"/>
</dbReference>
<dbReference type="InParanoid" id="S8ESV9"/>
<evidence type="ECO:0008006" key="13">
    <source>
        <dbReference type="Google" id="ProtNLM"/>
    </source>
</evidence>
<dbReference type="PANTHER" id="PTHR23306:SF3">
    <property type="entry name" value="TUMOR SUPPRESSOR PROTEIN 101"/>
    <property type="match status" value="1"/>
</dbReference>
<feature type="domain" description="SB" evidence="9">
    <location>
        <begin position="550"/>
        <end position="622"/>
    </location>
</feature>
<name>S8ESV9_FOMSC</name>
<dbReference type="PROSITE" id="PS51312">
    <property type="entry name" value="SB"/>
    <property type="match status" value="1"/>
</dbReference>
<gene>
    <name evidence="11" type="ORF">FOMPIDRAFT_134050</name>
</gene>
<evidence type="ECO:0000256" key="5">
    <source>
        <dbReference type="ARBA" id="ARBA00022927"/>
    </source>
</evidence>
<evidence type="ECO:0000259" key="10">
    <source>
        <dbReference type="PROSITE" id="PS51322"/>
    </source>
</evidence>
<evidence type="ECO:0000256" key="7">
    <source>
        <dbReference type="PROSITE-ProRule" id="PRU00644"/>
    </source>
</evidence>
<dbReference type="GO" id="GO:0043162">
    <property type="term" value="P:ubiquitin-dependent protein catabolic process via the multivesicular body sorting pathway"/>
    <property type="evidence" value="ECO:0007669"/>
    <property type="project" value="UniProtKB-ARBA"/>
</dbReference>
<feature type="compositionally biased region" description="Pro residues" evidence="8">
    <location>
        <begin position="252"/>
        <end position="261"/>
    </location>
</feature>
<dbReference type="InterPro" id="IPR016135">
    <property type="entry name" value="UBQ-conjugating_enzyme/RWD"/>
</dbReference>
<keyword evidence="12" id="KW-1185">Reference proteome</keyword>
<dbReference type="STRING" id="743788.S8ESV9"/>
<keyword evidence="4" id="KW-0967">Endosome</keyword>
<comment type="similarity">
    <text evidence="2">Belongs to the ubiquitin-conjugating enzyme family. UEV subfamily.</text>
</comment>
<comment type="subcellular location">
    <subcellularLocation>
        <location evidence="1">Endosome</location>
    </subcellularLocation>
</comment>
<dbReference type="SUPFAM" id="SSF54495">
    <property type="entry name" value="UBC-like"/>
    <property type="match status" value="1"/>
</dbReference>
<feature type="region of interest" description="Disordered" evidence="8">
    <location>
        <begin position="152"/>
        <end position="350"/>
    </location>
</feature>
<evidence type="ECO:0000256" key="1">
    <source>
        <dbReference type="ARBA" id="ARBA00004177"/>
    </source>
</evidence>
<dbReference type="SUPFAM" id="SSF140111">
    <property type="entry name" value="Endosomal sorting complex assembly domain"/>
    <property type="match status" value="1"/>
</dbReference>
<keyword evidence="6" id="KW-0175">Coiled coil</keyword>
<dbReference type="Pfam" id="PF05743">
    <property type="entry name" value="UEV"/>
    <property type="match status" value="1"/>
</dbReference>
<evidence type="ECO:0000313" key="11">
    <source>
        <dbReference type="EMBL" id="EPT05999.1"/>
    </source>
</evidence>